<organism evidence="1 3">
    <name type="scientific">Duncaniella freteri</name>
    <dbReference type="NCBI Taxonomy" id="2530391"/>
    <lineage>
        <taxon>Bacteria</taxon>
        <taxon>Pseudomonadati</taxon>
        <taxon>Bacteroidota</taxon>
        <taxon>Bacteroidia</taxon>
        <taxon>Bacteroidales</taxon>
        <taxon>Muribaculaceae</taxon>
        <taxon>Duncaniella</taxon>
    </lineage>
</organism>
<dbReference type="InterPro" id="IPR021686">
    <property type="entry name" value="DUF3268"/>
</dbReference>
<geneLocation type="plasmid" evidence="1">
    <name>pTAA-3-2</name>
</geneLocation>
<keyword evidence="3" id="KW-1185">Reference proteome</keyword>
<dbReference type="RefSeq" id="WP_135472288.1">
    <property type="nucleotide sequence ID" value="NZ_SJSA01000002.1"/>
</dbReference>
<dbReference type="EMBL" id="SJSA01000002">
    <property type="protein sequence ID" value="TGG36555.1"/>
    <property type="molecule type" value="Genomic_DNA"/>
</dbReference>
<proteinExistence type="predicted"/>
<dbReference type="Proteomes" id="UP000297635">
    <property type="component" value="Unassembled WGS sequence"/>
</dbReference>
<gene>
    <name evidence="2" type="ORF">EZ315_11990</name>
    <name evidence="1" type="ORF">EZ315_15970</name>
</gene>
<comment type="caution">
    <text evidence="1">The sequence shown here is derived from an EMBL/GenBank/DDBJ whole genome shotgun (WGS) entry which is preliminary data.</text>
</comment>
<dbReference type="Pfam" id="PF11672">
    <property type="entry name" value="DUF3268"/>
    <property type="match status" value="1"/>
</dbReference>
<sequence>MNLKDDPIVLLGWSCPYCGSPTKLVDDTEIYGRSYGTKCYLCKPCGAWVGCHKNSDKALGRVANKELRQLKHQAHEAFDPIWKDGYLPRTAAYEVLSVAFGLPIEQTHIGMFDEDMCRKVISLSNTILKYIREDS</sequence>
<accession>A0A4Z0V3E3</accession>
<protein>
    <submittedName>
        <fullName evidence="1">Uncharacterized protein</fullName>
    </submittedName>
</protein>
<dbReference type="GeneID" id="82151279"/>
<reference evidence="1 3" key="1">
    <citation type="submission" date="2019-02" db="EMBL/GenBank/DDBJ databases">
        <title>Isolation and identification of novel species under the genus Muribaculum.</title>
        <authorList>
            <person name="Miyake S."/>
            <person name="Ding Y."/>
            <person name="Low A."/>
            <person name="Soh M."/>
            <person name="Seedorf H."/>
        </authorList>
    </citation>
    <scope>NUCLEOTIDE SEQUENCE [LARGE SCALE GENOMIC DNA]</scope>
    <source>
        <strain evidence="1 3">TLL-A3</strain>
        <plasmid evidence="1">pTAA-3-2</plasmid>
    </source>
</reference>
<name>A0A4Z0V3E3_9BACT</name>
<evidence type="ECO:0000313" key="1">
    <source>
        <dbReference type="EMBL" id="TGG34953.1"/>
    </source>
</evidence>
<dbReference type="EMBL" id="SJSA01000004">
    <property type="protein sequence ID" value="TGG34953.1"/>
    <property type="molecule type" value="Genomic_DNA"/>
</dbReference>
<evidence type="ECO:0000313" key="3">
    <source>
        <dbReference type="Proteomes" id="UP000297635"/>
    </source>
</evidence>
<dbReference type="AlphaFoldDB" id="A0A4Z0V3E3"/>
<evidence type="ECO:0000313" key="2">
    <source>
        <dbReference type="EMBL" id="TGG36555.1"/>
    </source>
</evidence>
<keyword evidence="1" id="KW-0614">Plasmid</keyword>